<dbReference type="AlphaFoldDB" id="A0AAD9P3B1"/>
<keyword evidence="3" id="KW-1185">Reference proteome</keyword>
<accession>A0AAD9P3B1</accession>
<evidence type="ECO:0000313" key="2">
    <source>
        <dbReference type="EMBL" id="KAK2187362.1"/>
    </source>
</evidence>
<proteinExistence type="predicted"/>
<gene>
    <name evidence="2" type="ORF">NP493_168g02002</name>
</gene>
<evidence type="ECO:0000313" key="3">
    <source>
        <dbReference type="Proteomes" id="UP001209878"/>
    </source>
</evidence>
<evidence type="ECO:0000256" key="1">
    <source>
        <dbReference type="SAM" id="Phobius"/>
    </source>
</evidence>
<name>A0AAD9P3B1_RIDPI</name>
<protein>
    <submittedName>
        <fullName evidence="2">Uncharacterized protein</fullName>
    </submittedName>
</protein>
<organism evidence="2 3">
    <name type="scientific">Ridgeia piscesae</name>
    <name type="common">Tubeworm</name>
    <dbReference type="NCBI Taxonomy" id="27915"/>
    <lineage>
        <taxon>Eukaryota</taxon>
        <taxon>Metazoa</taxon>
        <taxon>Spiralia</taxon>
        <taxon>Lophotrochozoa</taxon>
        <taxon>Annelida</taxon>
        <taxon>Polychaeta</taxon>
        <taxon>Sedentaria</taxon>
        <taxon>Canalipalpata</taxon>
        <taxon>Sabellida</taxon>
        <taxon>Siboglinidae</taxon>
        <taxon>Ridgeia</taxon>
    </lineage>
</organism>
<keyword evidence="1" id="KW-0812">Transmembrane</keyword>
<reference evidence="2" key="1">
    <citation type="journal article" date="2023" name="Mol. Biol. Evol.">
        <title>Third-Generation Sequencing Reveals the Adaptive Role of the Epigenome in Three Deep-Sea Polychaetes.</title>
        <authorList>
            <person name="Perez M."/>
            <person name="Aroh O."/>
            <person name="Sun Y."/>
            <person name="Lan Y."/>
            <person name="Juniper S.K."/>
            <person name="Young C.R."/>
            <person name="Angers B."/>
            <person name="Qian P.Y."/>
        </authorList>
    </citation>
    <scope>NUCLEOTIDE SEQUENCE</scope>
    <source>
        <strain evidence="2">R07B-5</strain>
    </source>
</reference>
<dbReference type="Proteomes" id="UP001209878">
    <property type="component" value="Unassembled WGS sequence"/>
</dbReference>
<comment type="caution">
    <text evidence="2">The sequence shown here is derived from an EMBL/GenBank/DDBJ whole genome shotgun (WGS) entry which is preliminary data.</text>
</comment>
<keyword evidence="1" id="KW-1133">Transmembrane helix</keyword>
<feature type="transmembrane region" description="Helical" evidence="1">
    <location>
        <begin position="40"/>
        <end position="62"/>
    </location>
</feature>
<keyword evidence="1" id="KW-0472">Membrane</keyword>
<dbReference type="EMBL" id="JAODUO010000168">
    <property type="protein sequence ID" value="KAK2187362.1"/>
    <property type="molecule type" value="Genomic_DNA"/>
</dbReference>
<sequence length="67" mass="7307">MNATLAFCIIAFTSSSVPPFLLIVLPRYANESVSSSGSPFNVMGLLFFVLAFIIYVLLLLMLSRSCV</sequence>